<evidence type="ECO:0000313" key="5">
    <source>
        <dbReference type="Proteomes" id="UP000434957"/>
    </source>
</evidence>
<evidence type="ECO:0000256" key="1">
    <source>
        <dbReference type="SAM" id="SignalP"/>
    </source>
</evidence>
<sequence length="81" mass="8473">MRLTSVLVVLVAGLLNIHVREVREQLSSAALTSTCPWVASWASQCLAPCESHASLSSCSELKGAAVNTECPVPASGMSCQK</sequence>
<comment type="caution">
    <text evidence="3">The sequence shown here is derived from an EMBL/GenBank/DDBJ whole genome shotgun (WGS) entry which is preliminary data.</text>
</comment>
<accession>A0A6A4AP09</accession>
<feature type="chain" id="PRO_5036166963" evidence="1">
    <location>
        <begin position="20"/>
        <end position="81"/>
    </location>
</feature>
<keyword evidence="1" id="KW-0732">Signal</keyword>
<proteinExistence type="predicted"/>
<evidence type="ECO:0000313" key="3">
    <source>
        <dbReference type="EMBL" id="KAE9259681.1"/>
    </source>
</evidence>
<dbReference type="EMBL" id="QXFV01009580">
    <property type="protein sequence ID" value="KAE8954855.1"/>
    <property type="molecule type" value="Genomic_DNA"/>
</dbReference>
<name>A0A6A4AP09_9STRA</name>
<protein>
    <submittedName>
        <fullName evidence="3">Uncharacterized protein</fullName>
    </submittedName>
</protein>
<dbReference type="Proteomes" id="UP000429607">
    <property type="component" value="Unassembled WGS sequence"/>
</dbReference>
<dbReference type="EMBL" id="QXFT01012050">
    <property type="protein sequence ID" value="KAE9259681.1"/>
    <property type="molecule type" value="Genomic_DNA"/>
</dbReference>
<keyword evidence="5" id="KW-1185">Reference proteome</keyword>
<gene>
    <name evidence="2" type="ORF">PR001_g32328</name>
    <name evidence="3" type="ORF">PR003_g34688</name>
</gene>
<evidence type="ECO:0000313" key="2">
    <source>
        <dbReference type="EMBL" id="KAE8954855.1"/>
    </source>
</evidence>
<reference evidence="3 5" key="1">
    <citation type="submission" date="2018-08" db="EMBL/GenBank/DDBJ databases">
        <title>Genomic investigation of the strawberry pathogen Phytophthora fragariae indicates pathogenicity is determined by transcriptional variation in three key races.</title>
        <authorList>
            <person name="Adams T.M."/>
            <person name="Armitage A.D."/>
            <person name="Sobczyk M.K."/>
            <person name="Bates H.J."/>
            <person name="Dunwell J.M."/>
            <person name="Nellist C.F."/>
            <person name="Harrison R.J."/>
        </authorList>
    </citation>
    <scope>NUCLEOTIDE SEQUENCE [LARGE SCALE GENOMIC DNA]</scope>
    <source>
        <strain evidence="2 4">SCRP249</strain>
        <strain evidence="3 5">SCRP333</strain>
    </source>
</reference>
<dbReference type="Proteomes" id="UP000434957">
    <property type="component" value="Unassembled WGS sequence"/>
</dbReference>
<dbReference type="AlphaFoldDB" id="A0A6A4AP09"/>
<feature type="signal peptide" evidence="1">
    <location>
        <begin position="1"/>
        <end position="19"/>
    </location>
</feature>
<organism evidence="3 5">
    <name type="scientific">Phytophthora rubi</name>
    <dbReference type="NCBI Taxonomy" id="129364"/>
    <lineage>
        <taxon>Eukaryota</taxon>
        <taxon>Sar</taxon>
        <taxon>Stramenopiles</taxon>
        <taxon>Oomycota</taxon>
        <taxon>Peronosporomycetes</taxon>
        <taxon>Peronosporales</taxon>
        <taxon>Peronosporaceae</taxon>
        <taxon>Phytophthora</taxon>
    </lineage>
</organism>
<evidence type="ECO:0000313" key="4">
    <source>
        <dbReference type="Proteomes" id="UP000429607"/>
    </source>
</evidence>